<evidence type="ECO:0000256" key="1">
    <source>
        <dbReference type="SAM" id="Phobius"/>
    </source>
</evidence>
<dbReference type="EMBL" id="FPBJ01000011">
    <property type="protein sequence ID" value="SFU56081.1"/>
    <property type="molecule type" value="Genomic_DNA"/>
</dbReference>
<evidence type="ECO:0000313" key="3">
    <source>
        <dbReference type="Proteomes" id="UP000242496"/>
    </source>
</evidence>
<reference evidence="3" key="1">
    <citation type="submission" date="2016-10" db="EMBL/GenBank/DDBJ databases">
        <authorList>
            <person name="Varghese N."/>
            <person name="Submissions S."/>
        </authorList>
    </citation>
    <scope>NUCLEOTIDE SEQUENCE [LARGE SCALE GENOMIC DNA]</scope>
    <source>
        <strain evidence="3">DSM 18168</strain>
    </source>
</reference>
<keyword evidence="1" id="KW-0812">Transmembrane</keyword>
<dbReference type="RefSeq" id="WP_041982769.1">
    <property type="nucleotide sequence ID" value="NZ_CAWRBG010000037.1"/>
</dbReference>
<gene>
    <name evidence="2" type="ORF">SAMN05421784_11183</name>
</gene>
<dbReference type="AlphaFoldDB" id="A0A1I7H5Z1"/>
<sequence length="76" mass="8657">MRPISPFIQKVMAGNPLYLSFIVVGIVFLLLIFILAIRSHSSIIAIRHRRYHQTAKRILKKLPSISNNESQGAENE</sequence>
<keyword evidence="1" id="KW-1133">Transmembrane helix</keyword>
<proteinExistence type="predicted"/>
<accession>A0A1I7H5Z1</accession>
<name>A0A1I7H5Z1_9GAMM</name>
<organism evidence="2 3">
    <name type="scientific">Xenorhabdus koppenhoeferi</name>
    <dbReference type="NCBI Taxonomy" id="351659"/>
    <lineage>
        <taxon>Bacteria</taxon>
        <taxon>Pseudomonadati</taxon>
        <taxon>Pseudomonadota</taxon>
        <taxon>Gammaproteobacteria</taxon>
        <taxon>Enterobacterales</taxon>
        <taxon>Morganellaceae</taxon>
        <taxon>Xenorhabdus</taxon>
    </lineage>
</organism>
<keyword evidence="3" id="KW-1185">Reference proteome</keyword>
<dbReference type="Proteomes" id="UP000242496">
    <property type="component" value="Unassembled WGS sequence"/>
</dbReference>
<protein>
    <submittedName>
        <fullName evidence="2">Uncharacterized protein</fullName>
    </submittedName>
</protein>
<dbReference type="STRING" id="351659.SAMN05421784_11183"/>
<evidence type="ECO:0000313" key="2">
    <source>
        <dbReference type="EMBL" id="SFU56081.1"/>
    </source>
</evidence>
<feature type="transmembrane region" description="Helical" evidence="1">
    <location>
        <begin position="17"/>
        <end position="37"/>
    </location>
</feature>
<keyword evidence="1" id="KW-0472">Membrane</keyword>